<keyword evidence="3 6" id="KW-1133">Transmembrane helix</keyword>
<dbReference type="PANTHER" id="PTHR17920">
    <property type="entry name" value="TRANSMEMBRANE AND COILED-COIL DOMAIN-CONTAINING PROTEIN 4 TMCO4"/>
    <property type="match status" value="1"/>
</dbReference>
<feature type="compositionally biased region" description="Low complexity" evidence="5">
    <location>
        <begin position="456"/>
        <end position="467"/>
    </location>
</feature>
<keyword evidence="2 6" id="KW-0812">Transmembrane</keyword>
<dbReference type="EMBL" id="JALLAZ020000951">
    <property type="protein sequence ID" value="KAL3783858.1"/>
    <property type="molecule type" value="Genomic_DNA"/>
</dbReference>
<feature type="compositionally biased region" description="Polar residues" evidence="5">
    <location>
        <begin position="1175"/>
        <end position="1198"/>
    </location>
</feature>
<evidence type="ECO:0000256" key="5">
    <source>
        <dbReference type="SAM" id="MobiDB-lite"/>
    </source>
</evidence>
<feature type="compositionally biased region" description="Polar residues" evidence="5">
    <location>
        <begin position="638"/>
        <end position="649"/>
    </location>
</feature>
<feature type="compositionally biased region" description="Polar residues" evidence="5">
    <location>
        <begin position="595"/>
        <end position="631"/>
    </location>
</feature>
<keyword evidence="4 6" id="KW-0472">Membrane</keyword>
<dbReference type="GO" id="GO:0016020">
    <property type="term" value="C:membrane"/>
    <property type="evidence" value="ECO:0007669"/>
    <property type="project" value="UniProtKB-SubCell"/>
</dbReference>
<evidence type="ECO:0000256" key="3">
    <source>
        <dbReference type="ARBA" id="ARBA00022989"/>
    </source>
</evidence>
<dbReference type="InterPro" id="IPR007941">
    <property type="entry name" value="DUF726"/>
</dbReference>
<feature type="region of interest" description="Disordered" evidence="5">
    <location>
        <begin position="1171"/>
        <end position="1209"/>
    </location>
</feature>
<feature type="compositionally biased region" description="Basic residues" evidence="5">
    <location>
        <begin position="1348"/>
        <end position="1360"/>
    </location>
</feature>
<organism evidence="7 8">
    <name type="scientific">Stephanodiscus triporus</name>
    <dbReference type="NCBI Taxonomy" id="2934178"/>
    <lineage>
        <taxon>Eukaryota</taxon>
        <taxon>Sar</taxon>
        <taxon>Stramenopiles</taxon>
        <taxon>Ochrophyta</taxon>
        <taxon>Bacillariophyta</taxon>
        <taxon>Coscinodiscophyceae</taxon>
        <taxon>Thalassiosirophycidae</taxon>
        <taxon>Stephanodiscales</taxon>
        <taxon>Stephanodiscaceae</taxon>
        <taxon>Stephanodiscus</taxon>
    </lineage>
</organism>
<feature type="compositionally biased region" description="Polar residues" evidence="5">
    <location>
        <begin position="848"/>
        <end position="861"/>
    </location>
</feature>
<feature type="region of interest" description="Disordered" evidence="5">
    <location>
        <begin position="561"/>
        <end position="671"/>
    </location>
</feature>
<dbReference type="PANTHER" id="PTHR17920:SF3">
    <property type="entry name" value="TRANSMEMBRANE AND COILED-COIL DOMAIN-CONTAINING PROTEIN 4"/>
    <property type="match status" value="1"/>
</dbReference>
<feature type="region of interest" description="Disordered" evidence="5">
    <location>
        <begin position="362"/>
        <end position="478"/>
    </location>
</feature>
<feature type="region of interest" description="Disordered" evidence="5">
    <location>
        <begin position="215"/>
        <end position="235"/>
    </location>
</feature>
<feature type="region of interest" description="Disordered" evidence="5">
    <location>
        <begin position="69"/>
        <end position="106"/>
    </location>
</feature>
<feature type="transmembrane region" description="Helical" evidence="6">
    <location>
        <begin position="940"/>
        <end position="968"/>
    </location>
</feature>
<feature type="compositionally biased region" description="Polar residues" evidence="5">
    <location>
        <begin position="437"/>
        <end position="455"/>
    </location>
</feature>
<comment type="caution">
    <text evidence="7">The sequence shown here is derived from an EMBL/GenBank/DDBJ whole genome shotgun (WGS) entry which is preliminary data.</text>
</comment>
<gene>
    <name evidence="7" type="ORF">ACHAW5_002191</name>
</gene>
<evidence type="ECO:0000256" key="4">
    <source>
        <dbReference type="ARBA" id="ARBA00023136"/>
    </source>
</evidence>
<feature type="compositionally biased region" description="Basic and acidic residues" evidence="5">
    <location>
        <begin position="219"/>
        <end position="228"/>
    </location>
</feature>
<feature type="compositionally biased region" description="Basic residues" evidence="5">
    <location>
        <begin position="20"/>
        <end position="32"/>
    </location>
</feature>
<evidence type="ECO:0000256" key="2">
    <source>
        <dbReference type="ARBA" id="ARBA00022692"/>
    </source>
</evidence>
<reference evidence="7 8" key="1">
    <citation type="submission" date="2024-10" db="EMBL/GenBank/DDBJ databases">
        <title>Updated reference genomes for cyclostephanoid diatoms.</title>
        <authorList>
            <person name="Roberts W.R."/>
            <person name="Alverson A.J."/>
        </authorList>
    </citation>
    <scope>NUCLEOTIDE SEQUENCE [LARGE SCALE GENOMIC DNA]</scope>
    <source>
        <strain evidence="7 8">AJA276-08</strain>
    </source>
</reference>
<feature type="region of interest" description="Disordered" evidence="5">
    <location>
        <begin position="295"/>
        <end position="314"/>
    </location>
</feature>
<evidence type="ECO:0000313" key="8">
    <source>
        <dbReference type="Proteomes" id="UP001530315"/>
    </source>
</evidence>
<feature type="compositionally biased region" description="Polar residues" evidence="5">
    <location>
        <begin position="97"/>
        <end position="106"/>
    </location>
</feature>
<proteinExistence type="predicted"/>
<evidence type="ECO:0000256" key="6">
    <source>
        <dbReference type="SAM" id="Phobius"/>
    </source>
</evidence>
<evidence type="ECO:0000313" key="7">
    <source>
        <dbReference type="EMBL" id="KAL3783858.1"/>
    </source>
</evidence>
<feature type="transmembrane region" description="Helical" evidence="6">
    <location>
        <begin position="905"/>
        <end position="934"/>
    </location>
</feature>
<dbReference type="Proteomes" id="UP001530315">
    <property type="component" value="Unassembled WGS sequence"/>
</dbReference>
<comment type="subcellular location">
    <subcellularLocation>
        <location evidence="1">Membrane</location>
        <topology evidence="1">Multi-pass membrane protein</topology>
    </subcellularLocation>
</comment>
<feature type="region of interest" description="Disordered" evidence="5">
    <location>
        <begin position="1347"/>
        <end position="1369"/>
    </location>
</feature>
<accession>A0ABD3P8U4</accession>
<sequence>MNFIQPRRPSASPDGGRATASRHRTNQRRGKRISLNDHRDIDSSGDDVSFDCEGHSPGHLHLNGVEASDHAKDNECDDPPIISYDSADADDDARSITGENSQQSMQHQLIRLREQLDDCWEVNLSDDENITDTSVVRRQMMRHSYEKELSENGVEESFLEMNIQQDPTSNSDEKIHIDYLPSSNPGGMSLPEQLLQKRLRRKHRLHEKHEQFVRYQRNHSQEGTEKRQTPGKAFPLSTTPLVIKRSIVDLTENSSEVCVASPLFPDELFDDDNASIIATSNGASNDYTNFRSTHKVNEQDQSGNPVASSPLHSLPQRPICVFPDESDRKCIVGCLAAVLASAYAHETAPHLLVKETTIGRGYPMAEDSEQSPSQRSSDEDSVERNKPGSFETPATCNLPGRKNNQVLDIKSCRDSSNNTPPETSELHSQQHKKQLHMIQQSGELQRQQHQPKNKTSSFRSRSHSPSSDLAAKKSTASNPMASFHQSFSFSSFNNNMFEKAGSKNPPSALTTELAEIRHRIRRHTIYSELLVSSAEMLLLDPSHAKAFLPMLEGLLTKVDMPSTPKPMNSDDVCRQSWKGRGFGGGGVPSSDFLEENSSAMTSVRHNSSTSDISSRTTQPKEVTSTVRTSLASDKGINGVSNDLESTSKNPSHEGEDAYVPRNTGHDSDTLKPGYLYEPFPSSLRSQSSFKQHTHKKHSPQKYAPLDTAIVEADLVSPFLQTLTPGAGFRCIALLLLNHLLRDGRGYDARVRHAFKRLAVIVISHELKVGGILRVELEEEEDLDALMWGDDFTPRSSKASGEEDGFDDADELALLATRKFEAMEHAIAAKLISMMGETRQSESSASSSKNGTSNRQGQSSRAKGTGPKASSPSSSSHGRIALAPKETPISSHHGISREQLLRGIKVGSAGAIGATLFAITGGLAAPGIAAGLAAVVGTSAIAAGVSTVLSSAAAISTIFGVGGAGLAGYKMHRRTKGLTEFNFNKESVGGKDTDVELFGTICISGWLRDARDFQRPWGVSPSHPRIVDKKELLERFYFIHNPDNVYRVGEILKHWKGRYFQLWKALGQKYGRDPSNLFPLKSGPRISAELTHEEGEAVDFIIDEVGCFPKRNKIKKASPKPRSLPTQADSKIAQAQEHLKDSSLRPKSWLPGGFSVNSTDIAATLSLFSESETTSVNDNSTHTAGSVSNTSNRVRTQSADPGKIPPTPSPPKHLLTVWDYHANYGGELYTVQWESELLMELCDSVSDQLIEWGISATKTILHTTVFATLMTAVTLPYSLILAANAIDSSWAMAMERADRAGIELAKSLIDSTAGHRPVILAGFSMGARVIYSCLKELARHQEIWEAHQQKKRLPPRSRRNSNSKGSNAGEDSLKYVREPASIVEDAIFMGTPNHISLKSWEACRRVVAGRMINCYSRKDLILSLMFQMKRFQGILRPVCGTSPVSVNGVENYDVTDLVSAHTDYCLVSGEILKRNQLMFADVTAKSLGGPFFPVRTFFFPKVY</sequence>
<name>A0ABD3P8U4_9STRA</name>
<feature type="compositionally biased region" description="Polar residues" evidence="5">
    <location>
        <begin position="299"/>
        <end position="311"/>
    </location>
</feature>
<feature type="compositionally biased region" description="Basic and acidic residues" evidence="5">
    <location>
        <begin position="376"/>
        <end position="386"/>
    </location>
</feature>
<dbReference type="Pfam" id="PF05277">
    <property type="entry name" value="DUF726"/>
    <property type="match status" value="3"/>
</dbReference>
<feature type="region of interest" description="Disordered" evidence="5">
    <location>
        <begin position="1"/>
        <end position="49"/>
    </location>
</feature>
<feature type="region of interest" description="Disordered" evidence="5">
    <location>
        <begin position="1112"/>
        <end position="1145"/>
    </location>
</feature>
<feature type="region of interest" description="Disordered" evidence="5">
    <location>
        <begin position="837"/>
        <end position="878"/>
    </location>
</feature>
<keyword evidence="8" id="KW-1185">Reference proteome</keyword>
<protein>
    <submittedName>
        <fullName evidence="7">Uncharacterized protein</fullName>
    </submittedName>
</protein>
<evidence type="ECO:0000256" key="1">
    <source>
        <dbReference type="ARBA" id="ARBA00004141"/>
    </source>
</evidence>